<dbReference type="Proteomes" id="UP000676194">
    <property type="component" value="Chromosome"/>
</dbReference>
<dbReference type="AlphaFoldDB" id="A0A8E6ES73"/>
<evidence type="ECO:0000313" key="2">
    <source>
        <dbReference type="Proteomes" id="UP000676194"/>
    </source>
</evidence>
<dbReference type="EMBL" id="CP074694">
    <property type="protein sequence ID" value="QVL30274.1"/>
    <property type="molecule type" value="Genomic_DNA"/>
</dbReference>
<evidence type="ECO:0000313" key="1">
    <source>
        <dbReference type="EMBL" id="QVL30274.1"/>
    </source>
</evidence>
<name>A0A8E6ES73_9BACT</name>
<gene>
    <name evidence="1" type="ORF">KIH39_15590</name>
</gene>
<keyword evidence="2" id="KW-1185">Reference proteome</keyword>
<proteinExistence type="predicted"/>
<protein>
    <submittedName>
        <fullName evidence="1">Uncharacterized protein</fullName>
    </submittedName>
</protein>
<reference evidence="1" key="1">
    <citation type="submission" date="2021-05" db="EMBL/GenBank/DDBJ databases">
        <title>Complete genome sequence of the cellulolytic planctomycete Telmatocola sphagniphila SP2T and characterization of the first cellulase from planctomycetes.</title>
        <authorList>
            <person name="Rakitin A.L."/>
            <person name="Beletsky A.V."/>
            <person name="Naumoff D.G."/>
            <person name="Kulichevskaya I.S."/>
            <person name="Mardanov A.V."/>
            <person name="Ravin N.V."/>
            <person name="Dedysh S.N."/>
        </authorList>
    </citation>
    <scope>NUCLEOTIDE SEQUENCE</scope>
    <source>
        <strain evidence="1">SP2T</strain>
    </source>
</reference>
<dbReference type="KEGG" id="tsph:KIH39_15590"/>
<accession>A0A8E6ES73</accession>
<organism evidence="1 2">
    <name type="scientific">Telmatocola sphagniphila</name>
    <dbReference type="NCBI Taxonomy" id="1123043"/>
    <lineage>
        <taxon>Bacteria</taxon>
        <taxon>Pseudomonadati</taxon>
        <taxon>Planctomycetota</taxon>
        <taxon>Planctomycetia</taxon>
        <taxon>Gemmatales</taxon>
        <taxon>Gemmataceae</taxon>
    </lineage>
</organism>
<dbReference type="RefSeq" id="WP_213494151.1">
    <property type="nucleotide sequence ID" value="NZ_CP074694.1"/>
</dbReference>
<sequence length="71" mass="7954">MPENLAEQLIMEDAFEDGGQVIMKGPFGDPLYQAPGWVKKQITHTLPDGTKIVVHYMHNTITGEIAQVKFK</sequence>